<protein>
    <recommendedName>
        <fullName evidence="4">Transmembrane protein</fullName>
    </recommendedName>
</protein>
<feature type="transmembrane region" description="Helical" evidence="1">
    <location>
        <begin position="133"/>
        <end position="155"/>
    </location>
</feature>
<evidence type="ECO:0000313" key="2">
    <source>
        <dbReference type="EMBL" id="ABM95593.1"/>
    </source>
</evidence>
<keyword evidence="3" id="KW-1185">Reference proteome</keyword>
<dbReference type="STRING" id="420662.Mpe_A2639"/>
<dbReference type="HOGENOM" id="CLU_1183928_0_0_4"/>
<dbReference type="AlphaFoldDB" id="A2SJ54"/>
<feature type="transmembrane region" description="Helical" evidence="1">
    <location>
        <begin position="68"/>
        <end position="98"/>
    </location>
</feature>
<gene>
    <name evidence="2" type="ordered locus">Mpe_A2639</name>
</gene>
<sequence length="234" mass="25433">MNAVPGRSLPSSLSLTSNAWAPISRAEVVTVALLAAMVLWLVAIALSGDHAMVDWLTSENGPLEWTSVLAWLLLAVVVLATGGLNRHTLLLAAVSLLFCARELDLHKQAVFGGVSFLKINFYRGHEVTTPQKLLGGLIALGVLGTVLAGLGYNTLAFLRRRLYRQPWGRLIVLAGGLLVLSKVFDRLPAVMADEYHRPLGWTATALSHLHEEGLETFVPLLLIATAWLRTRTDD</sequence>
<name>A2SJ54_METPP</name>
<dbReference type="KEGG" id="mpt:Mpe_A2639"/>
<dbReference type="Proteomes" id="UP000000366">
    <property type="component" value="Chromosome"/>
</dbReference>
<keyword evidence="1" id="KW-1133">Transmembrane helix</keyword>
<dbReference type="EMBL" id="CP000555">
    <property type="protein sequence ID" value="ABM95593.1"/>
    <property type="molecule type" value="Genomic_DNA"/>
</dbReference>
<evidence type="ECO:0008006" key="4">
    <source>
        <dbReference type="Google" id="ProtNLM"/>
    </source>
</evidence>
<accession>A2SJ54</accession>
<organism evidence="2 3">
    <name type="scientific">Methylibium petroleiphilum (strain ATCC BAA-1232 / LMG 22953 / PM1)</name>
    <dbReference type="NCBI Taxonomy" id="420662"/>
    <lineage>
        <taxon>Bacteria</taxon>
        <taxon>Pseudomonadati</taxon>
        <taxon>Pseudomonadota</taxon>
        <taxon>Betaproteobacteria</taxon>
        <taxon>Burkholderiales</taxon>
        <taxon>Sphaerotilaceae</taxon>
        <taxon>Methylibium</taxon>
    </lineage>
</organism>
<reference evidence="2 3" key="1">
    <citation type="journal article" date="2007" name="J. Bacteriol.">
        <title>Whole-genome analysis of the methyl tert-butyl ether-degrading beta-proteobacterium Methylibium petroleiphilum PM1.</title>
        <authorList>
            <person name="Kane S.R."/>
            <person name="Chakicherla A.Y."/>
            <person name="Chain P.S.G."/>
            <person name="Schmidt R."/>
            <person name="Shin M.W."/>
            <person name="Legler T.C."/>
            <person name="Scow K.M."/>
            <person name="Larimer F.W."/>
            <person name="Lucas S.M."/>
            <person name="Richardson P.M."/>
            <person name="Hristova K.R."/>
        </authorList>
    </citation>
    <scope>NUCLEOTIDE SEQUENCE [LARGE SCALE GENOMIC DNA]</scope>
    <source>
        <strain evidence="3">ATCC BAA-1232 / LMG 22953 / PM1</strain>
    </source>
</reference>
<proteinExistence type="predicted"/>
<keyword evidence="1" id="KW-0812">Transmembrane</keyword>
<keyword evidence="1" id="KW-0472">Membrane</keyword>
<feature type="transmembrane region" description="Helical" evidence="1">
    <location>
        <begin position="28"/>
        <end position="48"/>
    </location>
</feature>
<dbReference type="RefSeq" id="WP_011830223.1">
    <property type="nucleotide sequence ID" value="NC_008825.1"/>
</dbReference>
<evidence type="ECO:0000313" key="3">
    <source>
        <dbReference type="Proteomes" id="UP000000366"/>
    </source>
</evidence>
<evidence type="ECO:0000256" key="1">
    <source>
        <dbReference type="SAM" id="Phobius"/>
    </source>
</evidence>